<dbReference type="PANTHER" id="PTHR46648">
    <property type="entry name" value="HIT FAMILY PROTEIN 1"/>
    <property type="match status" value="1"/>
</dbReference>
<reference evidence="5 6" key="1">
    <citation type="submission" date="2017-04" db="EMBL/GenBank/DDBJ databases">
        <title>Whole Genome Sequence of 1,4-Dioxane Degrading Bacterium Mycobacterium dioxanotrophicus PH-06.</title>
        <authorList>
            <person name="He Y."/>
        </authorList>
    </citation>
    <scope>NUCLEOTIDE SEQUENCE [LARGE SCALE GENOMIC DNA]</scope>
    <source>
        <strain evidence="5 6">PH-06</strain>
    </source>
</reference>
<evidence type="ECO:0000256" key="2">
    <source>
        <dbReference type="PIRSR" id="PIRSR601310-3"/>
    </source>
</evidence>
<evidence type="ECO:0000313" key="6">
    <source>
        <dbReference type="Proteomes" id="UP000195331"/>
    </source>
</evidence>
<protein>
    <submittedName>
        <fullName evidence="5">HIT family protein</fullName>
    </submittedName>
</protein>
<feature type="domain" description="HIT" evidence="4">
    <location>
        <begin position="16"/>
        <end position="124"/>
    </location>
</feature>
<dbReference type="InterPro" id="IPR011146">
    <property type="entry name" value="HIT-like"/>
</dbReference>
<dbReference type="Proteomes" id="UP000195331">
    <property type="component" value="Chromosome"/>
</dbReference>
<dbReference type="InterPro" id="IPR001310">
    <property type="entry name" value="Histidine_triad_HIT"/>
</dbReference>
<dbReference type="AlphaFoldDB" id="A0A1Y0CDF1"/>
<organism evidence="5 6">
    <name type="scientific">Mycobacterium dioxanotrophicus</name>
    <dbReference type="NCBI Taxonomy" id="482462"/>
    <lineage>
        <taxon>Bacteria</taxon>
        <taxon>Bacillati</taxon>
        <taxon>Actinomycetota</taxon>
        <taxon>Actinomycetes</taxon>
        <taxon>Mycobacteriales</taxon>
        <taxon>Mycobacteriaceae</taxon>
        <taxon>Mycobacterium</taxon>
    </lineage>
</organism>
<proteinExistence type="predicted"/>
<feature type="active site" description="Tele-AMP-histidine intermediate" evidence="1">
    <location>
        <position position="110"/>
    </location>
</feature>
<evidence type="ECO:0000256" key="3">
    <source>
        <dbReference type="PROSITE-ProRule" id="PRU00464"/>
    </source>
</evidence>
<dbReference type="Gene3D" id="3.30.428.10">
    <property type="entry name" value="HIT-like"/>
    <property type="match status" value="1"/>
</dbReference>
<dbReference type="KEGG" id="mdx:BTO20_36265"/>
<dbReference type="EMBL" id="CP020809">
    <property type="protein sequence ID" value="ART73271.1"/>
    <property type="molecule type" value="Genomic_DNA"/>
</dbReference>
<accession>A0A1Y0CDF1</accession>
<dbReference type="InterPro" id="IPR036265">
    <property type="entry name" value="HIT-like_sf"/>
</dbReference>
<evidence type="ECO:0000256" key="1">
    <source>
        <dbReference type="PIRSR" id="PIRSR601310-1"/>
    </source>
</evidence>
<dbReference type="PROSITE" id="PS51084">
    <property type="entry name" value="HIT_2"/>
    <property type="match status" value="1"/>
</dbReference>
<feature type="short sequence motif" description="Histidine triad motif" evidence="2 3">
    <location>
        <begin position="108"/>
        <end position="112"/>
    </location>
</feature>
<dbReference type="OrthoDB" id="9784774at2"/>
<dbReference type="GO" id="GO:0003824">
    <property type="term" value="F:catalytic activity"/>
    <property type="evidence" value="ECO:0007669"/>
    <property type="project" value="InterPro"/>
</dbReference>
<dbReference type="GO" id="GO:0009117">
    <property type="term" value="P:nucleotide metabolic process"/>
    <property type="evidence" value="ECO:0007669"/>
    <property type="project" value="TreeGrafter"/>
</dbReference>
<keyword evidence="6" id="KW-1185">Reference proteome</keyword>
<evidence type="ECO:0000259" key="4">
    <source>
        <dbReference type="PROSITE" id="PS51084"/>
    </source>
</evidence>
<evidence type="ECO:0000313" key="5">
    <source>
        <dbReference type="EMBL" id="ART73271.1"/>
    </source>
</evidence>
<dbReference type="RefSeq" id="WP_087081319.1">
    <property type="nucleotide sequence ID" value="NZ_CP020809.1"/>
</dbReference>
<name>A0A1Y0CDF1_9MYCO</name>
<dbReference type="PANTHER" id="PTHR46648:SF1">
    <property type="entry name" value="ADENOSINE 5'-MONOPHOSPHORAMIDASE HNT1"/>
    <property type="match status" value="1"/>
</dbReference>
<dbReference type="SUPFAM" id="SSF54197">
    <property type="entry name" value="HIT-like"/>
    <property type="match status" value="1"/>
</dbReference>
<sequence>MSDQTAIEVPDRPRCAFCDYLSGRRAFTIAARTDQIAVLVTREQRGLPHLLVVPITHRETILDLTDAELTALALGVRSAAEAIDIAYERPGIAVWQNNGVPAHQTIPHVHFHVAGTLPEGGTDWGQVREEPLGQTDDIARVITPHLRLR</sequence>
<gene>
    <name evidence="5" type="ORF">BTO20_36265</name>
</gene>
<dbReference type="Pfam" id="PF01230">
    <property type="entry name" value="HIT"/>
    <property type="match status" value="1"/>
</dbReference>